<sequence length="108" mass="11439">MKPNIGQAASGIATVTNPNGANIYNNPNEQANIFETVSTGIYLPFLRRYPDANGDWYEITLLDGNKGWLLGSDANIQVTPTNIAPLPLSNLSGAIITIDPGHGGSMVI</sequence>
<organism evidence="1 2">
    <name type="scientific">Bacillus cereus</name>
    <dbReference type="NCBI Taxonomy" id="1396"/>
    <lineage>
        <taxon>Bacteria</taxon>
        <taxon>Bacillati</taxon>
        <taxon>Bacillota</taxon>
        <taxon>Bacilli</taxon>
        <taxon>Bacillales</taxon>
        <taxon>Bacillaceae</taxon>
        <taxon>Bacillus</taxon>
        <taxon>Bacillus cereus group</taxon>
    </lineage>
</organism>
<gene>
    <name evidence="1" type="ORF">CN958_22155</name>
</gene>
<dbReference type="AlphaFoldDB" id="A0A2B9DR42"/>
<comment type="caution">
    <text evidence="1">The sequence shown here is derived from an EMBL/GenBank/DDBJ whole genome shotgun (WGS) entry which is preliminary data.</text>
</comment>
<reference evidence="1 2" key="1">
    <citation type="submission" date="2017-09" db="EMBL/GenBank/DDBJ databases">
        <title>Large-scale bioinformatics analysis of Bacillus genomes uncovers conserved roles of natural products in bacterial physiology.</title>
        <authorList>
            <consortium name="Agbiome Team Llc"/>
            <person name="Bleich R.M."/>
            <person name="Grubbs K.J."/>
            <person name="Santa Maria K.C."/>
            <person name="Allen S.E."/>
            <person name="Farag S."/>
            <person name="Shank E.A."/>
            <person name="Bowers A."/>
        </authorList>
    </citation>
    <scope>NUCLEOTIDE SEQUENCE [LARGE SCALE GENOMIC DNA]</scope>
    <source>
        <strain evidence="1 2">AFS053130</strain>
    </source>
</reference>
<evidence type="ECO:0000313" key="1">
    <source>
        <dbReference type="EMBL" id="PGM90294.1"/>
    </source>
</evidence>
<proteinExistence type="predicted"/>
<dbReference type="RefSeq" id="WP_098778473.1">
    <property type="nucleotide sequence ID" value="NZ_NUHO01000091.1"/>
</dbReference>
<dbReference type="EMBL" id="NUHO01000091">
    <property type="protein sequence ID" value="PGM90294.1"/>
    <property type="molecule type" value="Genomic_DNA"/>
</dbReference>
<name>A0A2B9DR42_BACCE</name>
<accession>A0A2B9DR42</accession>
<protein>
    <recommendedName>
        <fullName evidence="3">N-acetylmuramoyl-L-alanine amidase</fullName>
    </recommendedName>
</protein>
<evidence type="ECO:0008006" key="3">
    <source>
        <dbReference type="Google" id="ProtNLM"/>
    </source>
</evidence>
<evidence type="ECO:0000313" key="2">
    <source>
        <dbReference type="Proteomes" id="UP000222054"/>
    </source>
</evidence>
<dbReference type="Proteomes" id="UP000222054">
    <property type="component" value="Unassembled WGS sequence"/>
</dbReference>
<dbReference type="Gene3D" id="2.30.30.40">
    <property type="entry name" value="SH3 Domains"/>
    <property type="match status" value="1"/>
</dbReference>